<name>Q7NH45_GLOVI</name>
<organism evidence="1 2">
    <name type="scientific">Gloeobacter violaceus (strain ATCC 29082 / PCC 7421)</name>
    <dbReference type="NCBI Taxonomy" id="251221"/>
    <lineage>
        <taxon>Bacteria</taxon>
        <taxon>Bacillati</taxon>
        <taxon>Cyanobacteriota</taxon>
        <taxon>Cyanophyceae</taxon>
        <taxon>Gloeobacterales</taxon>
        <taxon>Gloeobacteraceae</taxon>
        <taxon>Gloeobacter</taxon>
    </lineage>
</organism>
<dbReference type="STRING" id="251221.gene:10760194"/>
<dbReference type="HOGENOM" id="CLU_1675426_0_0_3"/>
<dbReference type="KEGG" id="gvi:glr2692"/>
<sequence>MAMVEAYCFGAGHLHMRSIVIHLADTTREAVRTQLSEIAEYTSGDEWRYPHRSSAPVLYIQFYDDYEREVEPGEMNSLASELDQMPSVSIIAHVSGRVPGGAEVRWFTESVLGTFRGLAQDEYSPHYWTVAEIRSQAIAHGHPFFDYEGWHENTPAV</sequence>
<dbReference type="EnsemblBacteria" id="BAC90633">
    <property type="protein sequence ID" value="BAC90633"/>
    <property type="gene ID" value="BAC90633"/>
</dbReference>
<reference evidence="1 2" key="1">
    <citation type="journal article" date="2003" name="DNA Res.">
        <title>Complete genome structure of Gloeobacter violaceus PCC 7421, a cyanobacterium that lacks thylakoids.</title>
        <authorList>
            <person name="Nakamura Y."/>
            <person name="Kaneko T."/>
            <person name="Sato S."/>
            <person name="Mimuro M."/>
            <person name="Miyashita H."/>
            <person name="Tsuchiya T."/>
            <person name="Sasamoto S."/>
            <person name="Watanabe A."/>
            <person name="Kawashima K."/>
            <person name="Kishida Y."/>
            <person name="Kiyokawa C."/>
            <person name="Kohara M."/>
            <person name="Matsumoto M."/>
            <person name="Matsuno A."/>
            <person name="Nakazaki N."/>
            <person name="Shimpo S."/>
            <person name="Takeuchi C."/>
            <person name="Yamada M."/>
            <person name="Tabata S."/>
        </authorList>
    </citation>
    <scope>NUCLEOTIDE SEQUENCE [LARGE SCALE GENOMIC DNA]</scope>
    <source>
        <strain evidence="2">ATCC 29082 / PCC 7421</strain>
    </source>
</reference>
<dbReference type="Proteomes" id="UP000000557">
    <property type="component" value="Chromosome"/>
</dbReference>
<gene>
    <name evidence="1" type="ordered locus">glr2692</name>
</gene>
<dbReference type="AlphaFoldDB" id="Q7NH45"/>
<proteinExistence type="predicted"/>
<evidence type="ECO:0000313" key="1">
    <source>
        <dbReference type="EMBL" id="BAC90633.1"/>
    </source>
</evidence>
<reference evidence="1 2" key="2">
    <citation type="journal article" date="2003" name="DNA Res.">
        <title>Complete genome structure of Gloeobacter violaceus PCC 7421, a cyanobacterium that lacks thylakoids (supplement).</title>
        <authorList>
            <person name="Nakamura Y."/>
            <person name="Kaneko T."/>
            <person name="Sato S."/>
            <person name="Mimuro M."/>
            <person name="Miyashita H."/>
            <person name="Tsuchiya T."/>
            <person name="Sasamoto S."/>
            <person name="Watanabe A."/>
            <person name="Kawashima K."/>
            <person name="Kishida Y."/>
            <person name="Kiyokawa C."/>
            <person name="Kohara M."/>
            <person name="Matsumoto M."/>
            <person name="Matsuno A."/>
            <person name="Nakazaki N."/>
            <person name="Shimpo S."/>
            <person name="Takeuchi C."/>
            <person name="Yamada M."/>
            <person name="Tabata S."/>
        </authorList>
    </citation>
    <scope>NUCLEOTIDE SEQUENCE [LARGE SCALE GENOMIC DNA]</scope>
    <source>
        <strain evidence="2">ATCC 29082 / PCC 7421</strain>
    </source>
</reference>
<dbReference type="EMBL" id="BA000045">
    <property type="protein sequence ID" value="BAC90633.1"/>
    <property type="molecule type" value="Genomic_DNA"/>
</dbReference>
<dbReference type="OrthoDB" id="3078509at2"/>
<protein>
    <submittedName>
        <fullName evidence="1">Glr2692 protein</fullName>
    </submittedName>
</protein>
<evidence type="ECO:0000313" key="2">
    <source>
        <dbReference type="Proteomes" id="UP000000557"/>
    </source>
</evidence>
<accession>Q7NH45</accession>
<dbReference type="InParanoid" id="Q7NH45"/>
<keyword evidence="2" id="KW-1185">Reference proteome</keyword>
<dbReference type="eggNOG" id="ENOG502ZJMN">
    <property type="taxonomic scope" value="Bacteria"/>
</dbReference>